<sequence length="295" mass="33218">MRFYKYILTLIAVLALFTGCGKKTDPVVLTEAVPAPGENLRIFNNDQGVVIRNADKRFAVNVQRAVFDPSCGCLTDYADIAEIPPSAAFVDDNVTPDVRYVYSIVALHPVYSNKSQPVKKAVIYARPVKITDVQIKELTGDRFAFTLKADKPFERFEIFIDGGLELRTSRESFEVNMEGKENRTVTMYPFDKYGNAGEEKIIRLAVKQVVPRAPFGFRSVYGRGTLTISWNEPEGAWLYNVYIMKGDSYSFLSKVDVPYFMYSVGENTIDCVKFAVSSATDGNESDRTEYEACWP</sequence>
<dbReference type="AlphaFoldDB" id="A0A3R5Y549"/>
<dbReference type="RefSeq" id="WP_128465229.1">
    <property type="nucleotide sequence ID" value="NZ_CP035108.1"/>
</dbReference>
<evidence type="ECO:0000313" key="1">
    <source>
        <dbReference type="EMBL" id="QAR31942.1"/>
    </source>
</evidence>
<proteinExistence type="predicted"/>
<dbReference type="EMBL" id="CP035108">
    <property type="protein sequence ID" value="QAR31942.1"/>
    <property type="molecule type" value="Genomic_DNA"/>
</dbReference>
<keyword evidence="2" id="KW-1185">Reference proteome</keyword>
<evidence type="ECO:0000313" key="2">
    <source>
        <dbReference type="Proteomes" id="UP000287502"/>
    </source>
</evidence>
<accession>A0A3R5Y549</accession>
<protein>
    <submittedName>
        <fullName evidence="1">Uncharacterized protein</fullName>
    </submittedName>
</protein>
<name>A0A3R5Y549_9BACT</name>
<organism evidence="1 2">
    <name type="scientific">Geovibrio thiophilus</name>
    <dbReference type="NCBI Taxonomy" id="139438"/>
    <lineage>
        <taxon>Bacteria</taxon>
        <taxon>Pseudomonadati</taxon>
        <taxon>Deferribacterota</taxon>
        <taxon>Deferribacteres</taxon>
        <taxon>Deferribacterales</taxon>
        <taxon>Geovibrionaceae</taxon>
        <taxon>Geovibrio</taxon>
    </lineage>
</organism>
<reference evidence="1 2" key="1">
    <citation type="submission" date="2019-01" db="EMBL/GenBank/DDBJ databases">
        <title>Geovibrio thiophilus DSM 11263, complete genome.</title>
        <authorList>
            <person name="Spring S."/>
            <person name="Bunk B."/>
            <person name="Sproer C."/>
        </authorList>
    </citation>
    <scope>NUCLEOTIDE SEQUENCE [LARGE SCALE GENOMIC DNA]</scope>
    <source>
        <strain evidence="1 2">DSM 11263</strain>
    </source>
</reference>
<dbReference type="Proteomes" id="UP000287502">
    <property type="component" value="Chromosome"/>
</dbReference>
<gene>
    <name evidence="1" type="ORF">EP073_00555</name>
</gene>
<dbReference type="KEGG" id="gtl:EP073_00555"/>
<dbReference type="PROSITE" id="PS51257">
    <property type="entry name" value="PROKAR_LIPOPROTEIN"/>
    <property type="match status" value="1"/>
</dbReference>
<dbReference type="OrthoDB" id="2442444at2"/>